<dbReference type="AlphaFoldDB" id="A6DHZ1"/>
<keyword evidence="3" id="KW-1185">Reference proteome</keyword>
<organism evidence="2 3">
    <name type="scientific">Lentisphaera araneosa HTCC2155</name>
    <dbReference type="NCBI Taxonomy" id="313628"/>
    <lineage>
        <taxon>Bacteria</taxon>
        <taxon>Pseudomonadati</taxon>
        <taxon>Lentisphaerota</taxon>
        <taxon>Lentisphaeria</taxon>
        <taxon>Lentisphaerales</taxon>
        <taxon>Lentisphaeraceae</taxon>
        <taxon>Lentisphaera</taxon>
    </lineage>
</organism>
<protein>
    <recommendedName>
        <fullName evidence="1">Pyrrolo-quinoline quinone repeat domain-containing protein</fullName>
    </recommendedName>
</protein>
<feature type="domain" description="Pyrrolo-quinoline quinone repeat" evidence="1">
    <location>
        <begin position="77"/>
        <end position="219"/>
    </location>
</feature>
<sequence length="447" mass="50064">MKLLFTLLCISSFIQAKDWPTYKHDYRRSGVSSDIISSQLKPMWKRLSETRPQTAWSAPAKWDAWAANTGLQSLRNFDPAFFVTGQNGKVYFSSSIDNAVHCLDLKTGIEDWLFFTNAPVRFPPTISQNKLYFGSDDGFVYCINLKGELLWKYAAVNNGRTIPSNGKFISMWPCRTGVIVENGKAYFANSLVPWETSYICCVNAEDGSEIYKTEYSKATLEGAILSASDQLIIPQGRASALLFKQNTGQRNGSLGNAGSTFLLVSEDDMLISGPRNQKNKNDVVLMTNTKSKTNMVTLDGTDRMIIDKEKAFYHKNGQLHCINRINYSKHTMQRDKLIKEKNSFTAKKRKPTAEDLVRTKEIDKELVVINKNIQSTTLWKVDAETPISWIKAGDSLIGGSDNAVLIMDAHNGKLKQKLQVNGRAYGLAIIDQSLVVSTDAGHIYCFK</sequence>
<dbReference type="Proteomes" id="UP000004947">
    <property type="component" value="Unassembled WGS sequence"/>
</dbReference>
<comment type="caution">
    <text evidence="2">The sequence shown here is derived from an EMBL/GenBank/DDBJ whole genome shotgun (WGS) entry which is preliminary data.</text>
</comment>
<dbReference type="RefSeq" id="WP_007277526.1">
    <property type="nucleotide sequence ID" value="NZ_ABCK01000004.1"/>
</dbReference>
<dbReference type="InterPro" id="IPR011047">
    <property type="entry name" value="Quinoprotein_ADH-like_sf"/>
</dbReference>
<evidence type="ECO:0000313" key="2">
    <source>
        <dbReference type="EMBL" id="EDM28645.1"/>
    </source>
</evidence>
<dbReference type="Gene3D" id="2.130.10.10">
    <property type="entry name" value="YVTN repeat-like/Quinoprotein amine dehydrogenase"/>
    <property type="match status" value="1"/>
</dbReference>
<dbReference type="PANTHER" id="PTHR34512">
    <property type="entry name" value="CELL SURFACE PROTEIN"/>
    <property type="match status" value="1"/>
</dbReference>
<dbReference type="STRING" id="313628.LNTAR_08749"/>
<evidence type="ECO:0000313" key="3">
    <source>
        <dbReference type="Proteomes" id="UP000004947"/>
    </source>
</evidence>
<dbReference type="InterPro" id="IPR011044">
    <property type="entry name" value="Quino_amine_DH_bsu"/>
</dbReference>
<dbReference type="OrthoDB" id="218952at2"/>
<dbReference type="InterPro" id="IPR015943">
    <property type="entry name" value="WD40/YVTN_repeat-like_dom_sf"/>
</dbReference>
<reference evidence="2 3" key="1">
    <citation type="journal article" date="2010" name="J. Bacteriol.">
        <title>Genome sequence of Lentisphaera araneosa HTCC2155T, the type species of the order Lentisphaerales in the phylum Lentisphaerae.</title>
        <authorList>
            <person name="Thrash J.C."/>
            <person name="Cho J.C."/>
            <person name="Vergin K.L."/>
            <person name="Morris R.M."/>
            <person name="Giovannoni S.J."/>
        </authorList>
    </citation>
    <scope>NUCLEOTIDE SEQUENCE [LARGE SCALE GENOMIC DNA]</scope>
    <source>
        <strain evidence="2 3">HTCC2155</strain>
    </source>
</reference>
<accession>A6DHZ1</accession>
<dbReference type="eggNOG" id="COG1520">
    <property type="taxonomic scope" value="Bacteria"/>
</dbReference>
<evidence type="ECO:0000259" key="1">
    <source>
        <dbReference type="Pfam" id="PF13360"/>
    </source>
</evidence>
<dbReference type="InterPro" id="IPR018391">
    <property type="entry name" value="PQQ_b-propeller_rpt"/>
</dbReference>
<dbReference type="SUPFAM" id="SSF50998">
    <property type="entry name" value="Quinoprotein alcohol dehydrogenase-like"/>
    <property type="match status" value="1"/>
</dbReference>
<gene>
    <name evidence="2" type="ORF">LNTAR_08749</name>
</gene>
<dbReference type="SMART" id="SM00564">
    <property type="entry name" value="PQQ"/>
    <property type="match status" value="2"/>
</dbReference>
<proteinExistence type="predicted"/>
<dbReference type="EMBL" id="ABCK01000004">
    <property type="protein sequence ID" value="EDM28645.1"/>
    <property type="molecule type" value="Genomic_DNA"/>
</dbReference>
<dbReference type="InterPro" id="IPR002372">
    <property type="entry name" value="PQQ_rpt_dom"/>
</dbReference>
<name>A6DHZ1_9BACT</name>
<dbReference type="Pfam" id="PF13360">
    <property type="entry name" value="PQQ_2"/>
    <property type="match status" value="1"/>
</dbReference>
<dbReference type="SUPFAM" id="SSF50969">
    <property type="entry name" value="YVTN repeat-like/Quinoprotein amine dehydrogenase"/>
    <property type="match status" value="1"/>
</dbReference>
<dbReference type="PANTHER" id="PTHR34512:SF30">
    <property type="entry name" value="OUTER MEMBRANE PROTEIN ASSEMBLY FACTOR BAMB"/>
    <property type="match status" value="1"/>
</dbReference>